<dbReference type="Gene3D" id="1.10.10.10">
    <property type="entry name" value="Winged helix-like DNA-binding domain superfamily/Winged helix DNA-binding domain"/>
    <property type="match status" value="1"/>
</dbReference>
<accession>A0A0R2KT65</accession>
<dbReference type="eggNOG" id="COG1725">
    <property type="taxonomic scope" value="Bacteria"/>
</dbReference>
<dbReference type="STRING" id="1122146.IV53_GL000098"/>
<sequence>MNMLVNKGLLQKKRGLGMFVKQGAREQIVLERRAAFYQDYLVPLLKEAEYLELTQADLIAMLQQEEREQDDV</sequence>
<dbReference type="AlphaFoldDB" id="A0A0R2KT65"/>
<keyword evidence="2" id="KW-1185">Reference proteome</keyword>
<proteinExistence type="predicted"/>
<evidence type="ECO:0000313" key="1">
    <source>
        <dbReference type="EMBL" id="KRN89380.1"/>
    </source>
</evidence>
<evidence type="ECO:0008006" key="3">
    <source>
        <dbReference type="Google" id="ProtNLM"/>
    </source>
</evidence>
<organism evidence="1 2">
    <name type="scientific">Ligilactobacillus ceti DSM 22408</name>
    <dbReference type="NCBI Taxonomy" id="1122146"/>
    <lineage>
        <taxon>Bacteria</taxon>
        <taxon>Bacillati</taxon>
        <taxon>Bacillota</taxon>
        <taxon>Bacilli</taxon>
        <taxon>Lactobacillales</taxon>
        <taxon>Lactobacillaceae</taxon>
        <taxon>Ligilactobacillus</taxon>
    </lineage>
</organism>
<dbReference type="Proteomes" id="UP000051500">
    <property type="component" value="Unassembled WGS sequence"/>
</dbReference>
<dbReference type="InterPro" id="IPR036388">
    <property type="entry name" value="WH-like_DNA-bd_sf"/>
</dbReference>
<name>A0A0R2KT65_9LACO</name>
<evidence type="ECO:0000313" key="2">
    <source>
        <dbReference type="Proteomes" id="UP000051500"/>
    </source>
</evidence>
<dbReference type="PATRIC" id="fig|1122146.4.peg.100"/>
<protein>
    <recommendedName>
        <fullName evidence="3">HTH gntR-type domain-containing protein</fullName>
    </recommendedName>
</protein>
<reference evidence="1 2" key="1">
    <citation type="journal article" date="2015" name="Genome Announc.">
        <title>Expanding the biotechnology potential of lactobacilli through comparative genomics of 213 strains and associated genera.</title>
        <authorList>
            <person name="Sun Z."/>
            <person name="Harris H.M."/>
            <person name="McCann A."/>
            <person name="Guo C."/>
            <person name="Argimon S."/>
            <person name="Zhang W."/>
            <person name="Yang X."/>
            <person name="Jeffery I.B."/>
            <person name="Cooney J.C."/>
            <person name="Kagawa T.F."/>
            <person name="Liu W."/>
            <person name="Song Y."/>
            <person name="Salvetti E."/>
            <person name="Wrobel A."/>
            <person name="Rasinkangas P."/>
            <person name="Parkhill J."/>
            <person name="Rea M.C."/>
            <person name="O'Sullivan O."/>
            <person name="Ritari J."/>
            <person name="Douillard F.P."/>
            <person name="Paul Ross R."/>
            <person name="Yang R."/>
            <person name="Briner A.E."/>
            <person name="Felis G.E."/>
            <person name="de Vos W.M."/>
            <person name="Barrangou R."/>
            <person name="Klaenhammer T.R."/>
            <person name="Caufield P.W."/>
            <person name="Cui Y."/>
            <person name="Zhang H."/>
            <person name="O'Toole P.W."/>
        </authorList>
    </citation>
    <scope>NUCLEOTIDE SEQUENCE [LARGE SCALE GENOMIC DNA]</scope>
    <source>
        <strain evidence="1 2">DSM 22408</strain>
    </source>
</reference>
<gene>
    <name evidence="1" type="ORF">IV53_GL000098</name>
</gene>
<dbReference type="EMBL" id="JQBZ01000016">
    <property type="protein sequence ID" value="KRN89380.1"/>
    <property type="molecule type" value="Genomic_DNA"/>
</dbReference>
<comment type="caution">
    <text evidence="1">The sequence shown here is derived from an EMBL/GenBank/DDBJ whole genome shotgun (WGS) entry which is preliminary data.</text>
</comment>